<dbReference type="EMBL" id="CP002684">
    <property type="protein sequence ID" value="AEE28747.1"/>
    <property type="molecule type" value="Genomic_DNA"/>
</dbReference>
<dbReference type="EMBL" id="AC011661">
    <property type="protein sequence ID" value="AAF16633.1"/>
    <property type="molecule type" value="Genomic_DNA"/>
</dbReference>
<reference evidence="4" key="6">
    <citation type="submission" date="2016-05" db="EMBL/GenBank/DDBJ databases">
        <authorList>
            <person name="Krishnakumar V."/>
            <person name="Cheng C.-Y."/>
            <person name="Chan A.P."/>
            <person name="Schobel S."/>
            <person name="Kim M."/>
            <person name="Ferlanti E.S."/>
            <person name="Belyaeva I."/>
            <person name="Rosen B.D."/>
            <person name="Micklem G."/>
            <person name="Miller J.R."/>
            <person name="Vaughn M."/>
            <person name="Town C.D."/>
        </authorList>
    </citation>
    <scope>NUCLEOTIDE SEQUENCE</scope>
</reference>
<dbReference type="GO" id="GO:0009507">
    <property type="term" value="C:chloroplast"/>
    <property type="evidence" value="ECO:0007005"/>
    <property type="project" value="TAIR"/>
</dbReference>
<dbReference type="InterPro" id="IPR052584">
    <property type="entry name" value="U2_snRNP_Complex_Component"/>
</dbReference>
<accession>Q9LPY3</accession>
<keyword evidence="5" id="KW-1185">Reference proteome</keyword>
<dbReference type="HOGENOM" id="CLU_1391945_0_0_1"/>
<feature type="compositionally biased region" description="Basic residues" evidence="1">
    <location>
        <begin position="67"/>
        <end position="78"/>
    </location>
</feature>
<reference evidence="3" key="3">
    <citation type="submission" date="2000-06" db="EMBL/GenBank/DDBJ databases">
        <authorList>
            <person name="Cheuk R."/>
            <person name="Shinn P."/>
            <person name="Brooks S."/>
            <person name="Buehler E."/>
            <person name="Chao Q."/>
            <person name="Johnson-Hopson C."/>
            <person name="Khan S."/>
            <person name="Kim C."/>
            <person name="Altafi H."/>
            <person name="Bei B."/>
            <person name="Chin C."/>
            <person name="Chiou J."/>
            <person name="Choi E."/>
            <person name="Conn L."/>
            <person name="Conway A."/>
            <person name="Gonzalez A."/>
            <person name="Hansen N."/>
            <person name="Howing B."/>
            <person name="Koo T."/>
            <person name="Lam B."/>
            <person name="Lee J."/>
            <person name="Lenz C."/>
            <person name="Li J."/>
            <person name="Liu A."/>
            <person name="Liu J."/>
            <person name="Liu S."/>
            <person name="Mukharsky N."/>
            <person name="Nguyen M."/>
            <person name="Palm C."/>
            <person name="Pham P."/>
            <person name="Sakano H."/>
            <person name="Schwartz J."/>
            <person name="Southwick A."/>
            <person name="Thaveri A."/>
            <person name="Toriumi M."/>
            <person name="Vaysberg M."/>
            <person name="Yu G."/>
            <person name="Davis R."/>
            <person name="Federspiel N."/>
            <person name="Theologis A."/>
            <person name="Ecker J."/>
        </authorList>
    </citation>
    <scope>NUCLEOTIDE SEQUENCE</scope>
</reference>
<sequence>MTFRFPISFLKNLEISYIDQFYFPIFYLLQINVRSLFSQQHPNMTAHSIVAHVDSVLPKKSREIDRRRRRRKRKKKNKASQADVDAMDVSKSLSSTPTGIETPDAIELRKEQRKEPDRALYQVLEEKGESVVAPGTLLRTTHTYVIKTGTQDKTGTKRVDLLRGQKTDRVDFSLQPEELDAMGNVLQYEEAREEEK</sequence>
<dbReference type="GeneID" id="837695"/>
<dbReference type="TAIR" id="AT1G11520"/>
<evidence type="ECO:0000313" key="4">
    <source>
        <dbReference type="EMBL" id="AEE28747.1"/>
    </source>
</evidence>
<name>Q9LPY3_ARATH</name>
<dbReference type="PaxDb" id="3702-AT1G11520.1"/>
<protein>
    <submittedName>
        <fullName evidence="4">Pliceosome associated protein-like protein</fullName>
    </submittedName>
    <submittedName>
        <fullName evidence="3">T23J18.18</fullName>
    </submittedName>
</protein>
<organism evidence="3">
    <name type="scientific">Arabidopsis thaliana</name>
    <name type="common">Mouse-ear cress</name>
    <dbReference type="NCBI Taxonomy" id="3702"/>
    <lineage>
        <taxon>Eukaryota</taxon>
        <taxon>Viridiplantae</taxon>
        <taxon>Streptophyta</taxon>
        <taxon>Embryophyta</taxon>
        <taxon>Tracheophyta</taxon>
        <taxon>Spermatophyta</taxon>
        <taxon>Magnoliopsida</taxon>
        <taxon>eudicotyledons</taxon>
        <taxon>Gunneridae</taxon>
        <taxon>Pentapetalae</taxon>
        <taxon>rosids</taxon>
        <taxon>malvids</taxon>
        <taxon>Brassicales</taxon>
        <taxon>Brassicaceae</taxon>
        <taxon>Camelineae</taxon>
        <taxon>Arabidopsis</taxon>
    </lineage>
</organism>
<reference evidence="3" key="1">
    <citation type="submission" date="1999-11" db="EMBL/GenBank/DDBJ databases">
        <title>Genomic sequence for Arabidopsis thaliana BAC T23J18 from chromosome I.</title>
        <authorList>
            <person name="Shinn P."/>
            <person name="Brooks S."/>
            <person name="Buehler E."/>
            <person name="Chao Q."/>
            <person name="Johnson-Hopson C."/>
            <person name="Khan S."/>
            <person name="Kim C."/>
            <person name="Altafi H."/>
            <person name="Bei Q."/>
            <person name="Chin C."/>
            <person name="Chiou J."/>
            <person name="Choi E."/>
            <person name="Conn L."/>
            <person name="Conway A."/>
            <person name="Gonzales A."/>
            <person name="Hansen N."/>
            <person name="Howing B."/>
            <person name="Koo T."/>
            <person name="Lam B."/>
            <person name="Lee J."/>
            <person name="Lenz C."/>
            <person name="Li J."/>
            <person name="Liu A."/>
            <person name="Liu K."/>
            <person name="Liu S."/>
            <person name="Mukharsky N."/>
            <person name="Nguyen M."/>
            <person name="Palm C."/>
            <person name="Pham P."/>
            <person name="Sakano H."/>
            <person name="Schwartz J."/>
            <person name="Southwick A."/>
            <person name="Thaveri A."/>
            <person name="Toriumi M."/>
            <person name="Vaysberg M."/>
            <person name="Yu G."/>
            <person name="Federspiel N.A."/>
            <person name="Theologis A."/>
            <person name="Ecker J.R."/>
        </authorList>
    </citation>
    <scope>NUCLEOTIDE SEQUENCE</scope>
</reference>
<dbReference type="PANTHER" id="PTHR12785:SF6">
    <property type="entry name" value="SPLICING FACTOR 3B SUBUNIT 2"/>
    <property type="match status" value="1"/>
</dbReference>
<feature type="region of interest" description="Disordered" evidence="1">
    <location>
        <begin position="60"/>
        <end position="100"/>
    </location>
</feature>
<reference evidence="4" key="5">
    <citation type="submission" date="2011-02" db="EMBL/GenBank/DDBJ databases">
        <authorList>
            <consortium name="TAIR"/>
            <person name="Swarbreck D."/>
            <person name="Lamesch P."/>
            <person name="Wilks C."/>
            <person name="Huala E."/>
        </authorList>
    </citation>
    <scope>NUCLEOTIDE SEQUENCE</scope>
</reference>
<evidence type="ECO:0000313" key="5">
    <source>
        <dbReference type="Proteomes" id="UP000006548"/>
    </source>
</evidence>
<dbReference type="Proteomes" id="UP000006548">
    <property type="component" value="Chromosome 1"/>
</dbReference>
<dbReference type="STRING" id="3702.Q9LPY3"/>
<proteinExistence type="predicted"/>
<reference evidence="4 5" key="2">
    <citation type="journal article" date="2000" name="Nature">
        <title>Sequence and analysis of chromosome 1 of the plant Arabidopsis thaliana.</title>
        <authorList>
            <person name="Theologis A."/>
            <person name="Ecker J.R."/>
            <person name="Palm C.J."/>
            <person name="Federspiel N.A."/>
            <person name="Kaul S."/>
            <person name="White O."/>
            <person name="Alonso J."/>
            <person name="Altafi H."/>
            <person name="Araujo R."/>
            <person name="Bowman C.L."/>
            <person name="Brooks S.Y."/>
            <person name="Buehler E."/>
            <person name="Chan A."/>
            <person name="Chao Q."/>
            <person name="Chen H."/>
            <person name="Cheuk R.F."/>
            <person name="Chin C.W."/>
            <person name="Chung M.K."/>
            <person name="Conn L."/>
            <person name="Conway A.B."/>
            <person name="Conway A.R."/>
            <person name="Creasy T.H."/>
            <person name="Dewar K."/>
            <person name="Dunn P."/>
            <person name="Etgu P."/>
            <person name="Feldblyum T.V."/>
            <person name="Feng J."/>
            <person name="Fong B."/>
            <person name="Fujii C.Y."/>
            <person name="Gill J.E."/>
            <person name="Goldsmith A.D."/>
            <person name="Haas B."/>
            <person name="Hansen N.F."/>
            <person name="Hughes B."/>
            <person name="Huizar L."/>
            <person name="Hunter J.L."/>
            <person name="Jenkins J."/>
            <person name="Johnson-Hopson C."/>
            <person name="Khan S."/>
            <person name="Khaykin E."/>
            <person name="Kim C.J."/>
            <person name="Koo H.L."/>
            <person name="Kremenetskaia I."/>
            <person name="Kurtz D.B."/>
            <person name="Kwan A."/>
            <person name="Lam B."/>
            <person name="Langin-Hooper S."/>
            <person name="Lee A."/>
            <person name="Lee J.M."/>
            <person name="Lenz C.A."/>
            <person name="Li J.H."/>
            <person name="Li Y."/>
            <person name="Lin X."/>
            <person name="Liu S.X."/>
            <person name="Liu Z.A."/>
            <person name="Luros J.S."/>
            <person name="Maiti R."/>
            <person name="Marziali A."/>
            <person name="Militscher J."/>
            <person name="Miranda M."/>
            <person name="Nguyen M."/>
            <person name="Nierman W.C."/>
            <person name="Osborne B.I."/>
            <person name="Pai G."/>
            <person name="Peterson J."/>
            <person name="Pham P.K."/>
            <person name="Rizzo M."/>
            <person name="Rooney T."/>
            <person name="Rowley D."/>
            <person name="Sakano H."/>
            <person name="Salzberg S.L."/>
            <person name="Schwartz J.R."/>
            <person name="Shinn P."/>
            <person name="Southwick A.M."/>
            <person name="Sun H."/>
            <person name="Tallon L.J."/>
            <person name="Tambunga G."/>
            <person name="Toriumi M.J."/>
            <person name="Town C.D."/>
            <person name="Utterback T."/>
            <person name="Van Aken S."/>
            <person name="Vaysberg M."/>
            <person name="Vysotskaia V.S."/>
            <person name="Walker M."/>
            <person name="Wu D."/>
            <person name="Yu G."/>
            <person name="Fraser C.M."/>
            <person name="Venter J.C."/>
            <person name="Davis R.W."/>
        </authorList>
    </citation>
    <scope>NUCLEOTIDE SEQUENCE [LARGE SCALE GENOMIC DNA]</scope>
    <source>
        <strain evidence="5">cv. Columbia</strain>
    </source>
</reference>
<evidence type="ECO:0000313" key="3">
    <source>
        <dbReference type="EMBL" id="AAF16633.1"/>
    </source>
</evidence>
<dbReference type="Araport" id="AT1G11520"/>
<dbReference type="ExpressionAtlas" id="Q9LPY3">
    <property type="expression patterns" value="baseline"/>
</dbReference>
<gene>
    <name evidence="2 4" type="ordered locus">At1g11520</name>
    <name evidence="4" type="ORF">T23J18.18</name>
    <name evidence="4" type="ORF">T23J18_18</name>
</gene>
<reference evidence="5" key="7">
    <citation type="journal article" date="2017" name="Plant J.">
        <title>Araport11: a complete reannotation of the Arabidopsis thaliana reference genome.</title>
        <authorList>
            <person name="Cheng C.Y."/>
            <person name="Krishnakumar V."/>
            <person name="Chan A.P."/>
            <person name="Thibaud-Nissen F."/>
            <person name="Schobel S."/>
            <person name="Town C.D."/>
        </authorList>
    </citation>
    <scope>GENOME REANNOTATION</scope>
    <source>
        <strain evidence="5">cv. Columbia</strain>
    </source>
</reference>
<dbReference type="KEGG" id="ath:AT1G11520"/>
<evidence type="ECO:0000313" key="2">
    <source>
        <dbReference type="Araport" id="AT1G11520"/>
    </source>
</evidence>
<dbReference type="AlphaFoldDB" id="Q9LPY3"/>
<evidence type="ECO:0000256" key="1">
    <source>
        <dbReference type="SAM" id="MobiDB-lite"/>
    </source>
</evidence>
<dbReference type="PANTHER" id="PTHR12785">
    <property type="entry name" value="SPLICING FACTOR 3B"/>
    <property type="match status" value="1"/>
</dbReference>
<dbReference type="SMR" id="Q9LPY3"/>
<dbReference type="eggNOG" id="KOG2330">
    <property type="taxonomic scope" value="Eukaryota"/>
</dbReference>
<reference evidence="3" key="4">
    <citation type="submission" date="2000-10" db="EMBL/GenBank/DDBJ databases">
        <authorList>
            <person name="Chao Q."/>
            <person name="Brooks S."/>
            <person name="Buehler E."/>
            <person name="Johnson-Hopson C."/>
            <person name="Khan S."/>
            <person name="Kim C."/>
            <person name="Shinn P."/>
            <person name="Altafi H."/>
            <person name="Bei B."/>
            <person name="Chin C."/>
            <person name="Chiou J."/>
            <person name="Choi E."/>
            <person name="Conn L."/>
            <person name="Conway A."/>
            <person name="Gonzalez A."/>
            <person name="Hansen N."/>
            <person name="Howing B."/>
            <person name="Koo T."/>
            <person name="Lam B."/>
            <person name="Lee J."/>
            <person name="Lenz C."/>
            <person name="Li J."/>
            <person name="Liu A."/>
            <person name="Liu J."/>
            <person name="Liu S."/>
            <person name="Mukharsky N."/>
            <person name="Nguyen M."/>
            <person name="Palm C."/>
            <person name="Pham P."/>
            <person name="Sakano H."/>
            <person name="Schwartz J."/>
            <person name="Southwick A."/>
            <person name="Thaveri A."/>
            <person name="Toriumi M."/>
            <person name="Vaysberg M."/>
            <person name="Yu G."/>
            <person name="Davis R."/>
            <person name="Federspiel N."/>
            <person name="Theologis A."/>
            <person name="Ecker J."/>
        </authorList>
    </citation>
    <scope>NUCLEOTIDE SEQUENCE</scope>
</reference>